<evidence type="ECO:0000313" key="3">
    <source>
        <dbReference type="Proteomes" id="UP000078540"/>
    </source>
</evidence>
<organism evidence="2 3">
    <name type="scientific">Atta colombica</name>
    <dbReference type="NCBI Taxonomy" id="520822"/>
    <lineage>
        <taxon>Eukaryota</taxon>
        <taxon>Metazoa</taxon>
        <taxon>Ecdysozoa</taxon>
        <taxon>Arthropoda</taxon>
        <taxon>Hexapoda</taxon>
        <taxon>Insecta</taxon>
        <taxon>Pterygota</taxon>
        <taxon>Neoptera</taxon>
        <taxon>Endopterygota</taxon>
        <taxon>Hymenoptera</taxon>
        <taxon>Apocrita</taxon>
        <taxon>Aculeata</taxon>
        <taxon>Formicoidea</taxon>
        <taxon>Formicidae</taxon>
        <taxon>Myrmicinae</taxon>
        <taxon>Atta</taxon>
    </lineage>
</organism>
<dbReference type="EMBL" id="KQ976746">
    <property type="protein sequence ID" value="KYM75338.1"/>
    <property type="molecule type" value="Genomic_DNA"/>
</dbReference>
<keyword evidence="1" id="KW-0732">Signal</keyword>
<dbReference type="Proteomes" id="UP000078540">
    <property type="component" value="Unassembled WGS sequence"/>
</dbReference>
<proteinExistence type="predicted"/>
<protein>
    <submittedName>
        <fullName evidence="2">Uncharacterized protein</fullName>
    </submittedName>
</protein>
<evidence type="ECO:0000256" key="1">
    <source>
        <dbReference type="SAM" id="SignalP"/>
    </source>
</evidence>
<name>A0A195ASZ5_9HYME</name>
<dbReference type="AlphaFoldDB" id="A0A195ASZ5"/>
<gene>
    <name evidence="2" type="ORF">ALC53_14246</name>
</gene>
<keyword evidence="3" id="KW-1185">Reference proteome</keyword>
<feature type="chain" id="PRO_5008269064" evidence="1">
    <location>
        <begin position="20"/>
        <end position="72"/>
    </location>
</feature>
<feature type="signal peptide" evidence="1">
    <location>
        <begin position="1"/>
        <end position="19"/>
    </location>
</feature>
<accession>A0A195ASZ5</accession>
<reference evidence="2 3" key="1">
    <citation type="submission" date="2015-09" db="EMBL/GenBank/DDBJ databases">
        <title>Atta colombica WGS genome.</title>
        <authorList>
            <person name="Nygaard S."/>
            <person name="Hu H."/>
            <person name="Boomsma J."/>
            <person name="Zhang G."/>
        </authorList>
    </citation>
    <scope>NUCLEOTIDE SEQUENCE [LARGE SCALE GENOMIC DNA]</scope>
    <source>
        <strain evidence="2">Treedump-2</strain>
        <tissue evidence="2">Whole body</tissue>
    </source>
</reference>
<sequence length="72" mass="8347">MPSLTSSVALLVILRLLLRENPGEIRIDMRVGQIWDEPMRTRCFAVKRSFKSLRSAEFMEYSHFLEDDEGGT</sequence>
<evidence type="ECO:0000313" key="2">
    <source>
        <dbReference type="EMBL" id="KYM75338.1"/>
    </source>
</evidence>